<name>A0A484FYJ0_COLOR</name>
<evidence type="ECO:0000313" key="2">
    <source>
        <dbReference type="EMBL" id="TDZ22187.1"/>
    </source>
</evidence>
<dbReference type="Proteomes" id="UP000014480">
    <property type="component" value="Unassembled WGS sequence"/>
</dbReference>
<dbReference type="EMBL" id="AMCV02000011">
    <property type="protein sequence ID" value="TDZ22187.1"/>
    <property type="molecule type" value="Genomic_DNA"/>
</dbReference>
<reference evidence="3" key="1">
    <citation type="journal article" date="2013" name="New Phytol.">
        <title>Comparative genomic and transcriptomic analyses reveal the hemibiotrophic stage shift of Colletotrichum fungi.</title>
        <authorList>
            <person name="Gan P."/>
            <person name="Ikeda K."/>
            <person name="Irieda H."/>
            <person name="Narusaka M."/>
            <person name="O'Connell R.J."/>
            <person name="Narusaka Y."/>
            <person name="Takano Y."/>
            <person name="Kubo Y."/>
            <person name="Shirasu K."/>
        </authorList>
    </citation>
    <scope>NUCLEOTIDE SEQUENCE [LARGE SCALE GENOMIC DNA]</scope>
    <source>
        <strain evidence="3">104-T / ATCC 96160 / CBS 514.97 / LARS 414 / MAFF 240422</strain>
    </source>
</reference>
<keyword evidence="3" id="KW-1185">Reference proteome</keyword>
<reference evidence="3" key="2">
    <citation type="journal article" date="2019" name="Mol. Plant Microbe Interact.">
        <title>Genome sequence resources for four phytopathogenic fungi from the Colletotrichum orbiculare species complex.</title>
        <authorList>
            <person name="Gan P."/>
            <person name="Tsushima A."/>
            <person name="Narusaka M."/>
            <person name="Narusaka Y."/>
            <person name="Takano Y."/>
            <person name="Kubo Y."/>
            <person name="Shirasu K."/>
        </authorList>
    </citation>
    <scope>GENOME REANNOTATION</scope>
    <source>
        <strain evidence="3">104-T / ATCC 96160 / CBS 514.97 / LARS 414 / MAFF 240422</strain>
    </source>
</reference>
<dbReference type="AlphaFoldDB" id="A0A484FYJ0"/>
<organism evidence="2 3">
    <name type="scientific">Colletotrichum orbiculare (strain 104-T / ATCC 96160 / CBS 514.97 / LARS 414 / MAFF 240422)</name>
    <name type="common">Cucumber anthracnose fungus</name>
    <name type="synonym">Colletotrichum lagenarium</name>
    <dbReference type="NCBI Taxonomy" id="1213857"/>
    <lineage>
        <taxon>Eukaryota</taxon>
        <taxon>Fungi</taxon>
        <taxon>Dikarya</taxon>
        <taxon>Ascomycota</taxon>
        <taxon>Pezizomycotina</taxon>
        <taxon>Sordariomycetes</taxon>
        <taxon>Hypocreomycetidae</taxon>
        <taxon>Glomerellales</taxon>
        <taxon>Glomerellaceae</taxon>
        <taxon>Colletotrichum</taxon>
        <taxon>Colletotrichum orbiculare species complex</taxon>
    </lineage>
</organism>
<comment type="caution">
    <text evidence="2">The sequence shown here is derived from an EMBL/GenBank/DDBJ whole genome shotgun (WGS) entry which is preliminary data.</text>
</comment>
<feature type="compositionally biased region" description="Basic and acidic residues" evidence="1">
    <location>
        <begin position="85"/>
        <end position="103"/>
    </location>
</feature>
<protein>
    <submittedName>
        <fullName evidence="2">Uncharacterized protein</fullName>
    </submittedName>
</protein>
<accession>A0A484FYJ0</accession>
<proteinExistence type="predicted"/>
<evidence type="ECO:0000313" key="3">
    <source>
        <dbReference type="Proteomes" id="UP000014480"/>
    </source>
</evidence>
<evidence type="ECO:0000256" key="1">
    <source>
        <dbReference type="SAM" id="MobiDB-lite"/>
    </source>
</evidence>
<gene>
    <name evidence="2" type="ORF">Cob_v004746</name>
</gene>
<feature type="region of interest" description="Disordered" evidence="1">
    <location>
        <begin position="75"/>
        <end position="103"/>
    </location>
</feature>
<sequence>MCTEALRSESSRITEPSNVPKRRLRLYRTASGVISQRHIANFIRTVAGLFILKISCTKQTPSILQTCMVSGSLRPDDDPAFGTEKAQRESHQDLASQRDRRWR</sequence>